<dbReference type="GO" id="GO:0007254">
    <property type="term" value="P:JNK cascade"/>
    <property type="evidence" value="ECO:0007669"/>
    <property type="project" value="TreeGrafter"/>
</dbReference>
<feature type="region of interest" description="Disordered" evidence="3">
    <location>
        <begin position="102"/>
        <end position="121"/>
    </location>
</feature>
<keyword evidence="5" id="KW-1185">Reference proteome</keyword>
<keyword evidence="2" id="KW-0963">Cytoplasm</keyword>
<dbReference type="OrthoDB" id="9398433at2759"/>
<organism evidence="4 5">
    <name type="scientific">Limosa lapponica baueri</name>
    <dbReference type="NCBI Taxonomy" id="1758121"/>
    <lineage>
        <taxon>Eukaryota</taxon>
        <taxon>Metazoa</taxon>
        <taxon>Chordata</taxon>
        <taxon>Craniata</taxon>
        <taxon>Vertebrata</taxon>
        <taxon>Euteleostomi</taxon>
        <taxon>Archelosauria</taxon>
        <taxon>Archosauria</taxon>
        <taxon>Dinosauria</taxon>
        <taxon>Saurischia</taxon>
        <taxon>Theropoda</taxon>
        <taxon>Coelurosauria</taxon>
        <taxon>Aves</taxon>
        <taxon>Neognathae</taxon>
        <taxon>Neoaves</taxon>
        <taxon>Charadriiformes</taxon>
        <taxon>Scolopacidae</taxon>
        <taxon>Limosa</taxon>
    </lineage>
</organism>
<proteinExistence type="predicted"/>
<dbReference type="Proteomes" id="UP000233556">
    <property type="component" value="Unassembled WGS sequence"/>
</dbReference>
<keyword evidence="4" id="KW-0808">Transferase</keyword>
<evidence type="ECO:0000313" key="4">
    <source>
        <dbReference type="EMBL" id="PKU28304.1"/>
    </source>
</evidence>
<dbReference type="GO" id="GO:0005078">
    <property type="term" value="F:MAP-kinase scaffold activity"/>
    <property type="evidence" value="ECO:0007669"/>
    <property type="project" value="TreeGrafter"/>
</dbReference>
<comment type="subcellular location">
    <subcellularLocation>
        <location evidence="1">Cytoplasm</location>
    </subcellularLocation>
</comment>
<dbReference type="InterPro" id="IPR047178">
    <property type="entry name" value="JIP1_scaffold"/>
</dbReference>
<dbReference type="GO" id="GO:0008432">
    <property type="term" value="F:JUN kinase binding"/>
    <property type="evidence" value="ECO:0007669"/>
    <property type="project" value="TreeGrafter"/>
</dbReference>
<evidence type="ECO:0000256" key="1">
    <source>
        <dbReference type="ARBA" id="ARBA00004496"/>
    </source>
</evidence>
<protein>
    <submittedName>
        <fullName evidence="4">C-jun-amino-terminal kinase-interacting protein 1</fullName>
    </submittedName>
</protein>
<sequence>MPVPLCWKCSGLCIREPSPLYLARGRRNAPVSRRKGSCRCGGAEPLVPGPASDAARAGEGGRVVWASVPGLTHDISLEEFEDEDLSEITDECGISLHCKESLATRQEPSSGVSEAGDLVCQ</sequence>
<dbReference type="PANTHER" id="PTHR47437:SF3">
    <property type="entry name" value="C-JUN-AMINO-TERMINAL KINASE-INTERACTING PROTEIN 1"/>
    <property type="match status" value="1"/>
</dbReference>
<feature type="compositionally biased region" description="Polar residues" evidence="3">
    <location>
        <begin position="103"/>
        <end position="112"/>
    </location>
</feature>
<dbReference type="GO" id="GO:0046328">
    <property type="term" value="P:regulation of JNK cascade"/>
    <property type="evidence" value="ECO:0007669"/>
    <property type="project" value="InterPro"/>
</dbReference>
<reference evidence="5" key="2">
    <citation type="submission" date="2017-12" db="EMBL/GenBank/DDBJ databases">
        <title>Genome sequence of the Bar-tailed Godwit (Limosa lapponica baueri).</title>
        <authorList>
            <person name="Lima N.C.B."/>
            <person name="Parody-Merino A.M."/>
            <person name="Battley P.F."/>
            <person name="Fidler A.E."/>
            <person name="Prosdocimi F."/>
        </authorList>
    </citation>
    <scope>NUCLEOTIDE SEQUENCE [LARGE SCALE GENOMIC DNA]</scope>
</reference>
<evidence type="ECO:0000256" key="2">
    <source>
        <dbReference type="ARBA" id="ARBA00022490"/>
    </source>
</evidence>
<dbReference type="PANTHER" id="PTHR47437">
    <property type="entry name" value="JNK-INTERACTING PROTEIN 1-LIKE PROTEIN"/>
    <property type="match status" value="1"/>
</dbReference>
<dbReference type="GO" id="GO:0005737">
    <property type="term" value="C:cytoplasm"/>
    <property type="evidence" value="ECO:0007669"/>
    <property type="project" value="UniProtKB-SubCell"/>
</dbReference>
<reference evidence="5" key="1">
    <citation type="submission" date="2017-11" db="EMBL/GenBank/DDBJ databases">
        <authorList>
            <person name="Lima N.C."/>
            <person name="Parody-Merino A.M."/>
            <person name="Battley P.F."/>
            <person name="Fidler A.E."/>
            <person name="Prosdocimi F."/>
        </authorList>
    </citation>
    <scope>NUCLEOTIDE SEQUENCE [LARGE SCALE GENOMIC DNA]</scope>
</reference>
<evidence type="ECO:0000256" key="3">
    <source>
        <dbReference type="SAM" id="MobiDB-lite"/>
    </source>
</evidence>
<dbReference type="AlphaFoldDB" id="A0A2I0T3C5"/>
<gene>
    <name evidence="4" type="ORF">llap_21392</name>
</gene>
<dbReference type="EMBL" id="KZ521264">
    <property type="protein sequence ID" value="PKU28304.1"/>
    <property type="molecule type" value="Genomic_DNA"/>
</dbReference>
<evidence type="ECO:0000313" key="5">
    <source>
        <dbReference type="Proteomes" id="UP000233556"/>
    </source>
</evidence>
<accession>A0A2I0T3C5</accession>
<name>A0A2I0T3C5_LIMLA</name>
<keyword evidence="4" id="KW-0418">Kinase</keyword>
<dbReference type="GO" id="GO:0016301">
    <property type="term" value="F:kinase activity"/>
    <property type="evidence" value="ECO:0007669"/>
    <property type="project" value="UniProtKB-KW"/>
</dbReference>